<feature type="domain" description="RNase H type-1" evidence="1">
    <location>
        <begin position="248"/>
        <end position="312"/>
    </location>
</feature>
<dbReference type="Proteomes" id="UP001281410">
    <property type="component" value="Unassembled WGS sequence"/>
</dbReference>
<dbReference type="AlphaFoldDB" id="A0AAE0E943"/>
<dbReference type="GO" id="GO:0003676">
    <property type="term" value="F:nucleic acid binding"/>
    <property type="evidence" value="ECO:0007669"/>
    <property type="project" value="InterPro"/>
</dbReference>
<dbReference type="Gene3D" id="3.30.420.10">
    <property type="entry name" value="Ribonuclease H-like superfamily/Ribonuclease H"/>
    <property type="match status" value="1"/>
</dbReference>
<protein>
    <recommendedName>
        <fullName evidence="1">RNase H type-1 domain-containing protein</fullName>
    </recommendedName>
</protein>
<dbReference type="InterPro" id="IPR012337">
    <property type="entry name" value="RNaseH-like_sf"/>
</dbReference>
<keyword evidence="3" id="KW-1185">Reference proteome</keyword>
<dbReference type="GO" id="GO:0004523">
    <property type="term" value="F:RNA-DNA hybrid ribonuclease activity"/>
    <property type="evidence" value="ECO:0007669"/>
    <property type="project" value="InterPro"/>
</dbReference>
<accession>A0AAE0E943</accession>
<dbReference type="EMBL" id="JANJYJ010000004">
    <property type="protein sequence ID" value="KAK3219591.1"/>
    <property type="molecule type" value="Genomic_DNA"/>
</dbReference>
<organism evidence="2 3">
    <name type="scientific">Dipteronia sinensis</name>
    <dbReference type="NCBI Taxonomy" id="43782"/>
    <lineage>
        <taxon>Eukaryota</taxon>
        <taxon>Viridiplantae</taxon>
        <taxon>Streptophyta</taxon>
        <taxon>Embryophyta</taxon>
        <taxon>Tracheophyta</taxon>
        <taxon>Spermatophyta</taxon>
        <taxon>Magnoliopsida</taxon>
        <taxon>eudicotyledons</taxon>
        <taxon>Gunneridae</taxon>
        <taxon>Pentapetalae</taxon>
        <taxon>rosids</taxon>
        <taxon>malvids</taxon>
        <taxon>Sapindales</taxon>
        <taxon>Sapindaceae</taxon>
        <taxon>Hippocastanoideae</taxon>
        <taxon>Acereae</taxon>
        <taxon>Dipteronia</taxon>
    </lineage>
</organism>
<evidence type="ECO:0000259" key="1">
    <source>
        <dbReference type="Pfam" id="PF13456"/>
    </source>
</evidence>
<proteinExistence type="predicted"/>
<dbReference type="CDD" id="cd06222">
    <property type="entry name" value="RNase_H_like"/>
    <property type="match status" value="1"/>
</dbReference>
<gene>
    <name evidence="2" type="ORF">Dsin_013561</name>
</gene>
<dbReference type="InterPro" id="IPR002156">
    <property type="entry name" value="RNaseH_domain"/>
</dbReference>
<evidence type="ECO:0000313" key="2">
    <source>
        <dbReference type="EMBL" id="KAK3219591.1"/>
    </source>
</evidence>
<dbReference type="InterPro" id="IPR044730">
    <property type="entry name" value="RNase_H-like_dom_plant"/>
</dbReference>
<comment type="caution">
    <text evidence="2">The sequence shown here is derived from an EMBL/GenBank/DDBJ whole genome shotgun (WGS) entry which is preliminary data.</text>
</comment>
<dbReference type="SUPFAM" id="SSF53098">
    <property type="entry name" value="Ribonuclease H-like"/>
    <property type="match status" value="1"/>
</dbReference>
<sequence>MAKWLWRFGREDSSLWKKVMCTKYGLSFNSLLWNGGEIKSGSQFVQSINKFFCENQRAYNIVKKGFQVVNGNEEKIRFWQEVKWDSVPLMNAFLRIFALATSKSGVIFELGSWVDSKWAWDVNLRRALFNWELDQWNCFKMCLENIKLRVGIPNALAYLMRFGEHVWAGEGFHRVPRLLSRNGLLVGIIFVPRCVDVSVAKARRASVGPPPTIFELCFNMDGFVRSSPGEAVYAIHNACQLISEKVSLARRPITIISDSKSVIAWIKDSEFGNLQLVHLVNDIRLFLKSSYSFDLRYMPRESNSMAESLAKAGSSGGRDRLEWEDV</sequence>
<dbReference type="InterPro" id="IPR036397">
    <property type="entry name" value="RNaseH_sf"/>
</dbReference>
<dbReference type="Pfam" id="PF13456">
    <property type="entry name" value="RVT_3"/>
    <property type="match status" value="1"/>
</dbReference>
<name>A0AAE0E943_9ROSI</name>
<evidence type="ECO:0000313" key="3">
    <source>
        <dbReference type="Proteomes" id="UP001281410"/>
    </source>
</evidence>
<reference evidence="2" key="1">
    <citation type="journal article" date="2023" name="Plant J.">
        <title>Genome sequences and population genomics provide insights into the demographic history, inbreeding, and mutation load of two 'living fossil' tree species of Dipteronia.</title>
        <authorList>
            <person name="Feng Y."/>
            <person name="Comes H.P."/>
            <person name="Chen J."/>
            <person name="Zhu S."/>
            <person name="Lu R."/>
            <person name="Zhang X."/>
            <person name="Li P."/>
            <person name="Qiu J."/>
            <person name="Olsen K.M."/>
            <person name="Qiu Y."/>
        </authorList>
    </citation>
    <scope>NUCLEOTIDE SEQUENCE</scope>
    <source>
        <strain evidence="2">NBL</strain>
    </source>
</reference>